<evidence type="ECO:0000256" key="5">
    <source>
        <dbReference type="ARBA" id="ARBA00022821"/>
    </source>
</evidence>
<feature type="region of interest" description="Disordered" evidence="7">
    <location>
        <begin position="755"/>
        <end position="796"/>
    </location>
</feature>
<evidence type="ECO:0008006" key="12">
    <source>
        <dbReference type="Google" id="ProtNLM"/>
    </source>
</evidence>
<evidence type="ECO:0000256" key="6">
    <source>
        <dbReference type="ARBA" id="ARBA00022840"/>
    </source>
</evidence>
<dbReference type="Gene3D" id="1.10.10.10">
    <property type="entry name" value="Winged helix-like DNA-binding domain superfamily/Winged helix DNA-binding domain"/>
    <property type="match status" value="1"/>
</dbReference>
<keyword evidence="4" id="KW-0547">Nucleotide-binding</keyword>
<keyword evidence="5" id="KW-0611">Plant defense</keyword>
<accession>A0A8K0E0Y9</accession>
<dbReference type="Pfam" id="PF23247">
    <property type="entry name" value="LRR_RPS2"/>
    <property type="match status" value="2"/>
</dbReference>
<evidence type="ECO:0000313" key="11">
    <source>
        <dbReference type="Proteomes" id="UP000796880"/>
    </source>
</evidence>
<dbReference type="GO" id="GO:0005524">
    <property type="term" value="F:ATP binding"/>
    <property type="evidence" value="ECO:0007669"/>
    <property type="project" value="UniProtKB-KW"/>
</dbReference>
<feature type="domain" description="NB-ARC" evidence="8">
    <location>
        <begin position="134"/>
        <end position="221"/>
    </location>
</feature>
<dbReference type="OrthoDB" id="1926275at2759"/>
<dbReference type="AlphaFoldDB" id="A0A8K0E0Y9"/>
<organism evidence="10 11">
    <name type="scientific">Rhamnella rubrinervis</name>
    <dbReference type="NCBI Taxonomy" id="2594499"/>
    <lineage>
        <taxon>Eukaryota</taxon>
        <taxon>Viridiplantae</taxon>
        <taxon>Streptophyta</taxon>
        <taxon>Embryophyta</taxon>
        <taxon>Tracheophyta</taxon>
        <taxon>Spermatophyta</taxon>
        <taxon>Magnoliopsida</taxon>
        <taxon>eudicotyledons</taxon>
        <taxon>Gunneridae</taxon>
        <taxon>Pentapetalae</taxon>
        <taxon>rosids</taxon>
        <taxon>fabids</taxon>
        <taxon>Rosales</taxon>
        <taxon>Rhamnaceae</taxon>
        <taxon>rhamnoid group</taxon>
        <taxon>Rhamneae</taxon>
        <taxon>Rhamnella</taxon>
    </lineage>
</organism>
<dbReference type="Proteomes" id="UP000796880">
    <property type="component" value="Unassembled WGS sequence"/>
</dbReference>
<name>A0A8K0E0Y9_9ROSA</name>
<dbReference type="SUPFAM" id="SSF52540">
    <property type="entry name" value="P-loop containing nucleoside triphosphate hydrolases"/>
    <property type="match status" value="1"/>
</dbReference>
<evidence type="ECO:0000256" key="1">
    <source>
        <dbReference type="ARBA" id="ARBA00008894"/>
    </source>
</evidence>
<dbReference type="InterPro" id="IPR050905">
    <property type="entry name" value="Plant_NBS-LRR"/>
</dbReference>
<sequence length="1048" mass="119076">MNATTTQLEVISPEVTRWVLEVDNIMNELRKKAKKNTEVVLKLQLERKFDRVSYPAPPTGMHFVPSMKAFYSRTKILKQVMEALNDENIHIIAIFGMGGIRKTTMGKEVARRAQEEKLFGAVVMAVVPQNPVETESGRAGELRRKIQETEKILLVLDDIWERLDLEVVSIPSPSEHPRCKILLTSRNEEVAHTQMRSQRTFIVEVLSENEAWNLLEVVVGPSINNHDLHPIAKQITNECKGLPIAIITVGRALENRGKDERNDALLQLRKSIARNISAEVGANVFSCIELSYRFLRSEEAKSCFLLCCLFPEDHDIPIETLVKFGKGLRLFEFIDSMEEARNKVRTLVQALKRCFLLLDSNKRECVKLHDVVRDVAISIASNKEHGFVVRCDNEIEEWPEIDTWENCTKTIVGVLLGLTRLEELYMRDSFSAWSPVQGNKEKICISLDELISLFDHLKFLVIHIPQVQLLGQTSVLFNNLTRSGIVISNDKWSGGNCLFGNYLVFEGDTKSMIECGIHVLLNKCERLELSIESLKIVSQLIEDGFLRLKVLKIKFCSDMEYLINLTSKCTRRPVPLALLEEMKIEFVDNLKGLCHPDLLHLQRDPTIQFQLFYNLTSLELRRCNKLQYVFSTSIARGSIPQLQSLSVESCEVEGIVYKETEENDDSNTVAADMIVFPKLAHVSFHWLDSLISLYRAMDGISAKLVPFKCTNWLPSLKGLYVASCHKLRVVFDFDKLLMETTNASLVAAQLIDPRDGSAPTPVRKHKPNQGNNTVRKKSQDQMVASTKSSHSDAQVEVRSAVARDGRVVRDWDGNDNYGTDKDKVLHNLESVTVEHCESVGVLFDFGEGQGPFPPVLNNLNQLSLYDLPGLMHIWNITKNGAHQLVVTSGFQNQTEIRVNGCGRLRCLFSPSIAKLLVMLRFIFVANCQSIEAVIGVAKGEKKKKKINKKRMLETSVRAARMSAEDTPMLKHVEDDGNVILDQNGLGDLNTNIHQSFQLKQKHVRKFEEAAKLRELQMEMERREILRPLWRQRIQIRQQEEESSKNSTP</sequence>
<dbReference type="GO" id="GO:0006952">
    <property type="term" value="P:defense response"/>
    <property type="evidence" value="ECO:0007669"/>
    <property type="project" value="UniProtKB-KW"/>
</dbReference>
<evidence type="ECO:0000256" key="3">
    <source>
        <dbReference type="ARBA" id="ARBA00022737"/>
    </source>
</evidence>
<dbReference type="PRINTS" id="PR00364">
    <property type="entry name" value="DISEASERSIST"/>
</dbReference>
<reference evidence="10" key="1">
    <citation type="submission" date="2020-03" db="EMBL/GenBank/DDBJ databases">
        <title>A high-quality chromosome-level genome assembly of a woody plant with both climbing and erect habits, Rhamnella rubrinervis.</title>
        <authorList>
            <person name="Lu Z."/>
            <person name="Yang Y."/>
            <person name="Zhu X."/>
            <person name="Sun Y."/>
        </authorList>
    </citation>
    <scope>NUCLEOTIDE SEQUENCE</scope>
    <source>
        <strain evidence="10">BYM</strain>
        <tissue evidence="10">Leaf</tissue>
    </source>
</reference>
<dbReference type="PANTHER" id="PTHR33463">
    <property type="entry name" value="NB-ARC DOMAIN-CONTAINING PROTEIN-RELATED"/>
    <property type="match status" value="1"/>
</dbReference>
<comment type="similarity">
    <text evidence="1">Belongs to the disease resistance NB-LRR family.</text>
</comment>
<feature type="domain" description="Disease resistance protein At4g27190-like leucine-rich repeats" evidence="9">
    <location>
        <begin position="823"/>
        <end position="928"/>
    </location>
</feature>
<dbReference type="Pfam" id="PF00931">
    <property type="entry name" value="NB-ARC"/>
    <property type="match status" value="1"/>
</dbReference>
<dbReference type="InterPro" id="IPR027417">
    <property type="entry name" value="P-loop_NTPase"/>
</dbReference>
<dbReference type="GO" id="GO:0043531">
    <property type="term" value="F:ADP binding"/>
    <property type="evidence" value="ECO:0007669"/>
    <property type="project" value="InterPro"/>
</dbReference>
<proteinExistence type="inferred from homology"/>
<evidence type="ECO:0000259" key="8">
    <source>
        <dbReference type="Pfam" id="PF00931"/>
    </source>
</evidence>
<dbReference type="PANTHER" id="PTHR33463:SF203">
    <property type="entry name" value="AAA+ ATPASE DOMAIN-CONTAINING PROTEIN"/>
    <property type="match status" value="1"/>
</dbReference>
<evidence type="ECO:0000256" key="4">
    <source>
        <dbReference type="ARBA" id="ARBA00022741"/>
    </source>
</evidence>
<dbReference type="InterPro" id="IPR032675">
    <property type="entry name" value="LRR_dom_sf"/>
</dbReference>
<feature type="domain" description="Disease resistance protein At4g27190-like leucine-rich repeats" evidence="9">
    <location>
        <begin position="536"/>
        <end position="651"/>
    </location>
</feature>
<evidence type="ECO:0000259" key="9">
    <source>
        <dbReference type="Pfam" id="PF23247"/>
    </source>
</evidence>
<gene>
    <name evidence="10" type="ORF">FNV43_RR20774</name>
</gene>
<evidence type="ECO:0000256" key="7">
    <source>
        <dbReference type="SAM" id="MobiDB-lite"/>
    </source>
</evidence>
<dbReference type="Gene3D" id="3.40.50.300">
    <property type="entry name" value="P-loop containing nucleotide triphosphate hydrolases"/>
    <property type="match status" value="2"/>
</dbReference>
<dbReference type="InterPro" id="IPR036388">
    <property type="entry name" value="WH-like_DNA-bd_sf"/>
</dbReference>
<dbReference type="Gene3D" id="1.10.8.430">
    <property type="entry name" value="Helical domain of apoptotic protease-activating factors"/>
    <property type="match status" value="1"/>
</dbReference>
<dbReference type="InterPro" id="IPR042197">
    <property type="entry name" value="Apaf_helical"/>
</dbReference>
<dbReference type="Gene3D" id="3.80.10.10">
    <property type="entry name" value="Ribonuclease Inhibitor"/>
    <property type="match status" value="1"/>
</dbReference>
<protein>
    <recommendedName>
        <fullName evidence="12">NB-ARC domain-containing protein</fullName>
    </recommendedName>
</protein>
<evidence type="ECO:0000313" key="10">
    <source>
        <dbReference type="EMBL" id="KAF3438018.1"/>
    </source>
</evidence>
<keyword evidence="3" id="KW-0677">Repeat</keyword>
<dbReference type="InterPro" id="IPR057135">
    <property type="entry name" value="At4g27190-like_LRR"/>
</dbReference>
<keyword evidence="2" id="KW-0433">Leucine-rich repeat</keyword>
<keyword evidence="11" id="KW-1185">Reference proteome</keyword>
<dbReference type="InterPro" id="IPR002182">
    <property type="entry name" value="NB-ARC"/>
</dbReference>
<evidence type="ECO:0000256" key="2">
    <source>
        <dbReference type="ARBA" id="ARBA00022614"/>
    </source>
</evidence>
<comment type="caution">
    <text evidence="10">The sequence shown here is derived from an EMBL/GenBank/DDBJ whole genome shotgun (WGS) entry which is preliminary data.</text>
</comment>
<dbReference type="EMBL" id="VOIH02000009">
    <property type="protein sequence ID" value="KAF3438018.1"/>
    <property type="molecule type" value="Genomic_DNA"/>
</dbReference>
<keyword evidence="6" id="KW-0067">ATP-binding</keyword>